<accession>A0A1I4NIQ8</accession>
<dbReference type="Proteomes" id="UP000198519">
    <property type="component" value="Unassembled WGS sequence"/>
</dbReference>
<gene>
    <name evidence="1" type="ORF">SAMN04487963_1428</name>
</gene>
<dbReference type="EMBL" id="FOUE01000002">
    <property type="protein sequence ID" value="SFM15346.1"/>
    <property type="molecule type" value="Genomic_DNA"/>
</dbReference>
<proteinExistence type="predicted"/>
<keyword evidence="2" id="KW-1185">Reference proteome</keyword>
<protein>
    <submittedName>
        <fullName evidence="1">Uncharacterized protein</fullName>
    </submittedName>
</protein>
<dbReference type="OrthoDB" id="8617598at2"/>
<organism evidence="1 2">
    <name type="scientific">Marinobacter zhejiangensis</name>
    <dbReference type="NCBI Taxonomy" id="488535"/>
    <lineage>
        <taxon>Bacteria</taxon>
        <taxon>Pseudomonadati</taxon>
        <taxon>Pseudomonadota</taxon>
        <taxon>Gammaproteobacteria</taxon>
        <taxon>Pseudomonadales</taxon>
        <taxon>Marinobacteraceae</taxon>
        <taxon>Marinobacter</taxon>
    </lineage>
</organism>
<sequence>MYLLLSGEGPSDIGRCNPSAGSCERTGFAEGPMAIIVDQLVEVFQGYEMSHLATERVSYVSEAYLAANKLPPKRRAMALKGKKKPAETKYFYENARALAATAKAKSEEVGDKVVAVLFRDSDGTASAGRGNWHDKRNSMLQGFKDEDFELGVPMVPKPKSEAWLLCATKVNPYQHCAALENESGNDKSVNPLKDQLSASLNGKAGTAHVNRLVTDKKIDIDRIDMPSFNCFKADLHRAVNLANGVGE</sequence>
<dbReference type="STRING" id="488535.SAMN04487963_1428"/>
<reference evidence="2" key="1">
    <citation type="submission" date="2016-10" db="EMBL/GenBank/DDBJ databases">
        <authorList>
            <person name="Varghese N."/>
            <person name="Submissions S."/>
        </authorList>
    </citation>
    <scope>NUCLEOTIDE SEQUENCE [LARGE SCALE GENOMIC DNA]</scope>
    <source>
        <strain evidence="2">CGMCC 1.7061</strain>
    </source>
</reference>
<dbReference type="AlphaFoldDB" id="A0A1I4NIQ8"/>
<evidence type="ECO:0000313" key="2">
    <source>
        <dbReference type="Proteomes" id="UP000198519"/>
    </source>
</evidence>
<evidence type="ECO:0000313" key="1">
    <source>
        <dbReference type="EMBL" id="SFM15346.1"/>
    </source>
</evidence>
<dbReference type="RefSeq" id="WP_139214341.1">
    <property type="nucleotide sequence ID" value="NZ_FOUE01000002.1"/>
</dbReference>
<name>A0A1I4NIQ8_9GAMM</name>